<keyword evidence="2" id="KW-0472">Membrane</keyword>
<dbReference type="InterPro" id="IPR011836">
    <property type="entry name" value="YhdP"/>
</dbReference>
<sequence length="1272" mass="136527">MPPSVARQPVRIARTRPPPPILSKTFFRTLFWVAMAVYFAIAVTLLVLRYGVLPRVDSWRPQIEQAASQALGGEVRIGRVEADWRGLNPRLAFHDVRVHDTGGASPVLDIPSATGVLSWRSVLQLTPRFLSLQIDGVALRLRRDAENRLWAAGRSFSLEGGEEGMSLDDPALKWIAAQKEVVLRGATLVWQDDLRAAPPLTLAQVHLRLRNGPFSHALVLNAAPPPALARGISVRAAIDRSFFSLATLGDLRDTARQWRGQVYAELEDAEPVAWRPWADVPTGAHGRAAFRAWGQLQEGKLAQVTLDLALRDLRMESDELDIGLRMGAFQARLEGAPGDVLAGALEPEMLRTHERDGLALQFTARDMSLRAGAVFDPGLPDLREVSADLSLNRPDDGPLVLRVRQALIENDDLRATLQGEWRDEGSSSAGTADLSGQLERVSLPMLWRYLPSEVSGDARQWLSQGLVAGQVSGAAFTVRGDLAQFPFDGEGDPGNFRVAGSVAGAIVDYAPPRPTRKGWPRLEGLSGTFEMLRDTLSLRTQGGLVRVTPRHALALETIEAVIPNMNRQGVHVKVEGTSQGDAAAYLALSGASPLGTLLDGLLDDTRATGQWQVPIKLDIPLLDVDDTTVAGSILFDGGEVRQWADIPPLRQVRGRLGFTEKGMSAHDITGQFLGGGFRLNGELASDKPGLAFTGTASAAGIQQLSPSAGLKRLSGQTPYTGKLVMNAAKQVDVSVASDLRGLALDFPAPFGKAAAAPLPLQAEWTAAQDAGPDNRRWLTVTAGENINMLFERHMGQQGGAYFRRGALGVERAASLPEAGMSVSARVPVFDVGAWQVVDEEFSGNGAVAPGVVSGAAASAGAKPGATTPAQAAASRDETLFPGVQRISLQAGKLQMGGHTFDDANLYATRPAVDQWRVELASRQAEGAVSWREASGAIAGQVTARFKRLALGEAPEPGAHDKPAPKPEGDEEPNFSEDALSDLPGVDLRVDSLALYGRELGELDLEGTNQERGRRWQLDRLTLKTPEGTLSATGTWRTSGLDRGLTTDARLEVSDLGKLLGRLGFPDRVSGGHGEIKGKLAWRNLPWRHDYADLTGTLDASLDNGRFVHLKSRSARLLELLSLQSAQRLARLDLNPVSALREGFPFDTLRTQQRFANGRVSTEGFKVTGPAATIVLAGSTDLINEQLDLHAVVIPNLDASGAAIAAGIAVNPIIGIGAFLTQWLLKAPLARAMTAEYSVQGNWEDPKVEPIDTSATGLKVERSTDRLPEPVGN</sequence>
<feature type="domain" description="YhdP central" evidence="3">
    <location>
        <begin position="356"/>
        <end position="1247"/>
    </location>
</feature>
<name>A0A484T8P9_9ZZZZ</name>
<feature type="region of interest" description="Disordered" evidence="1">
    <location>
        <begin position="951"/>
        <end position="981"/>
    </location>
</feature>
<feature type="domain" description="YhdP central" evidence="3">
    <location>
        <begin position="24"/>
        <end position="322"/>
    </location>
</feature>
<evidence type="ECO:0000313" key="4">
    <source>
        <dbReference type="EMBL" id="VFR52651.1"/>
    </source>
</evidence>
<evidence type="ECO:0000313" key="6">
    <source>
        <dbReference type="EMBL" id="VFR87308.1"/>
    </source>
</evidence>
<feature type="transmembrane region" description="Helical" evidence="2">
    <location>
        <begin position="1201"/>
        <end position="1224"/>
    </location>
</feature>
<dbReference type="EMBL" id="CAADIK010000026">
    <property type="protein sequence ID" value="VFR70753.1"/>
    <property type="molecule type" value="Genomic_DNA"/>
</dbReference>
<accession>A0A484T8P9</accession>
<proteinExistence type="predicted"/>
<dbReference type="EMBL" id="CAADIP010000018">
    <property type="protein sequence ID" value="VFR87308.1"/>
    <property type="molecule type" value="Genomic_DNA"/>
</dbReference>
<dbReference type="InterPro" id="IPR025263">
    <property type="entry name" value="YhdP_central"/>
</dbReference>
<dbReference type="EMBL" id="CAADII010000001">
    <property type="protein sequence ID" value="VFR52651.1"/>
    <property type="molecule type" value="Genomic_DNA"/>
</dbReference>
<dbReference type="PANTHER" id="PTHR38690:SF1">
    <property type="entry name" value="PROTEASE"/>
    <property type="match status" value="1"/>
</dbReference>
<dbReference type="AlphaFoldDB" id="A0A484T8P9"/>
<evidence type="ECO:0000259" key="3">
    <source>
        <dbReference type="Pfam" id="PF13116"/>
    </source>
</evidence>
<evidence type="ECO:0000256" key="1">
    <source>
        <dbReference type="SAM" id="MobiDB-lite"/>
    </source>
</evidence>
<evidence type="ECO:0000313" key="5">
    <source>
        <dbReference type="EMBL" id="VFR70753.1"/>
    </source>
</evidence>
<organism evidence="5">
    <name type="scientific">plant metagenome</name>
    <dbReference type="NCBI Taxonomy" id="1297885"/>
    <lineage>
        <taxon>unclassified sequences</taxon>
        <taxon>metagenomes</taxon>
        <taxon>organismal metagenomes</taxon>
    </lineage>
</organism>
<dbReference type="Pfam" id="PF13116">
    <property type="entry name" value="YhdP"/>
    <property type="match status" value="2"/>
</dbReference>
<feature type="compositionally biased region" description="Basic and acidic residues" evidence="1">
    <location>
        <begin position="1258"/>
        <end position="1272"/>
    </location>
</feature>
<keyword evidence="2" id="KW-1133">Transmembrane helix</keyword>
<evidence type="ECO:0000256" key="2">
    <source>
        <dbReference type="SAM" id="Phobius"/>
    </source>
</evidence>
<feature type="transmembrane region" description="Helical" evidence="2">
    <location>
        <begin position="30"/>
        <end position="52"/>
    </location>
</feature>
<feature type="compositionally biased region" description="Basic and acidic residues" evidence="1">
    <location>
        <begin position="957"/>
        <end position="967"/>
    </location>
</feature>
<keyword evidence="2" id="KW-0812">Transmembrane</keyword>
<dbReference type="NCBIfam" id="TIGR02099">
    <property type="entry name" value="YhdP family protein"/>
    <property type="match status" value="1"/>
</dbReference>
<feature type="region of interest" description="Disordered" evidence="1">
    <location>
        <begin position="1244"/>
        <end position="1272"/>
    </location>
</feature>
<protein>
    <submittedName>
        <fullName evidence="5">FIG005080: Possible exported protein</fullName>
    </submittedName>
</protein>
<dbReference type="PANTHER" id="PTHR38690">
    <property type="entry name" value="PROTEASE-RELATED"/>
    <property type="match status" value="1"/>
</dbReference>
<gene>
    <name evidence="4" type="ORF">BRI6_1917</name>
    <name evidence="5" type="ORF">BRI9_1972</name>
    <name evidence="6" type="ORF">IVO3_1969</name>
</gene>
<reference evidence="5" key="1">
    <citation type="submission" date="2019-03" db="EMBL/GenBank/DDBJ databases">
        <authorList>
            <person name="Danneels B."/>
        </authorList>
    </citation>
    <scope>NUCLEOTIDE SEQUENCE</scope>
</reference>